<organism evidence="1 2">
    <name type="scientific">Liparis tanakae</name>
    <name type="common">Tanaka's snailfish</name>
    <dbReference type="NCBI Taxonomy" id="230148"/>
    <lineage>
        <taxon>Eukaryota</taxon>
        <taxon>Metazoa</taxon>
        <taxon>Chordata</taxon>
        <taxon>Craniata</taxon>
        <taxon>Vertebrata</taxon>
        <taxon>Euteleostomi</taxon>
        <taxon>Actinopterygii</taxon>
        <taxon>Neopterygii</taxon>
        <taxon>Teleostei</taxon>
        <taxon>Neoteleostei</taxon>
        <taxon>Acanthomorphata</taxon>
        <taxon>Eupercaria</taxon>
        <taxon>Perciformes</taxon>
        <taxon>Cottioidei</taxon>
        <taxon>Cottales</taxon>
        <taxon>Liparidae</taxon>
        <taxon>Liparis</taxon>
    </lineage>
</organism>
<sequence>MVEAVEQRKTRWSRERRMPRVPRILGAGRVGRAEFSDYNRLDQNVTLDEAHVENEKQAWECTPGSTLPSSV</sequence>
<dbReference type="AlphaFoldDB" id="A0A4Z2FS28"/>
<evidence type="ECO:0000313" key="2">
    <source>
        <dbReference type="Proteomes" id="UP000314294"/>
    </source>
</evidence>
<dbReference type="Proteomes" id="UP000314294">
    <property type="component" value="Unassembled WGS sequence"/>
</dbReference>
<name>A0A4Z2FS28_9TELE</name>
<reference evidence="1 2" key="1">
    <citation type="submission" date="2019-03" db="EMBL/GenBank/DDBJ databases">
        <title>First draft genome of Liparis tanakae, snailfish: a comprehensive survey of snailfish specific genes.</title>
        <authorList>
            <person name="Kim W."/>
            <person name="Song I."/>
            <person name="Jeong J.-H."/>
            <person name="Kim D."/>
            <person name="Kim S."/>
            <person name="Ryu S."/>
            <person name="Song J.Y."/>
            <person name="Lee S.K."/>
        </authorList>
    </citation>
    <scope>NUCLEOTIDE SEQUENCE [LARGE SCALE GENOMIC DNA]</scope>
    <source>
        <tissue evidence="1">Muscle</tissue>
    </source>
</reference>
<evidence type="ECO:0000313" key="1">
    <source>
        <dbReference type="EMBL" id="TNN43670.1"/>
    </source>
</evidence>
<accession>A0A4Z2FS28</accession>
<protein>
    <submittedName>
        <fullName evidence="1">Uncharacterized protein</fullName>
    </submittedName>
</protein>
<dbReference type="EMBL" id="SRLO01000952">
    <property type="protein sequence ID" value="TNN43670.1"/>
    <property type="molecule type" value="Genomic_DNA"/>
</dbReference>
<proteinExistence type="predicted"/>
<gene>
    <name evidence="1" type="ORF">EYF80_046139</name>
</gene>
<keyword evidence="2" id="KW-1185">Reference proteome</keyword>
<comment type="caution">
    <text evidence="1">The sequence shown here is derived from an EMBL/GenBank/DDBJ whole genome shotgun (WGS) entry which is preliminary data.</text>
</comment>